<keyword evidence="3" id="KW-1185">Reference proteome</keyword>
<accession>A0A5J5CA60</accession>
<sequence>MESIQGECGHSWGQIAPPGWKATRLPWTEIDPVFRISAFRSVYHLATYNITYWKAGQKEKYCVQVQINTGGTPTTACPAQLFVRAPPSKKRLPGWQRW</sequence>
<dbReference type="AlphaFoldDB" id="A0A5J5CA60"/>
<protein>
    <submittedName>
        <fullName evidence="2">Uncharacterized protein</fullName>
    </submittedName>
</protein>
<organism evidence="2 3">
    <name type="scientific">Etheostoma spectabile</name>
    <name type="common">orangethroat darter</name>
    <dbReference type="NCBI Taxonomy" id="54343"/>
    <lineage>
        <taxon>Eukaryota</taxon>
        <taxon>Metazoa</taxon>
        <taxon>Chordata</taxon>
        <taxon>Craniata</taxon>
        <taxon>Vertebrata</taxon>
        <taxon>Euteleostomi</taxon>
        <taxon>Actinopterygii</taxon>
        <taxon>Neopterygii</taxon>
        <taxon>Teleostei</taxon>
        <taxon>Neoteleostei</taxon>
        <taxon>Acanthomorphata</taxon>
        <taxon>Eupercaria</taxon>
        <taxon>Perciformes</taxon>
        <taxon>Percoidei</taxon>
        <taxon>Percidae</taxon>
        <taxon>Etheostomatinae</taxon>
        <taxon>Etheostoma</taxon>
    </lineage>
</organism>
<comment type="caution">
    <text evidence="2">The sequence shown here is derived from an EMBL/GenBank/DDBJ whole genome shotgun (WGS) entry which is preliminary data.</text>
</comment>
<name>A0A5J5CA60_9PERO</name>
<dbReference type="Proteomes" id="UP000327493">
    <property type="component" value="Unassembled WGS sequence"/>
</dbReference>
<gene>
    <name evidence="2" type="ORF">FQN60_013990</name>
</gene>
<evidence type="ECO:0000256" key="1">
    <source>
        <dbReference type="SAM" id="MobiDB-lite"/>
    </source>
</evidence>
<proteinExistence type="predicted"/>
<evidence type="ECO:0000313" key="3">
    <source>
        <dbReference type="Proteomes" id="UP000327493"/>
    </source>
</evidence>
<dbReference type="EMBL" id="VOFY01000248">
    <property type="protein sequence ID" value="KAA8578724.1"/>
    <property type="molecule type" value="Genomic_DNA"/>
</dbReference>
<reference evidence="2 3" key="1">
    <citation type="submission" date="2019-08" db="EMBL/GenBank/DDBJ databases">
        <title>A chromosome-level genome assembly, high-density linkage maps, and genome scans reveal the genomic architecture of hybrid incompatibilities underlying speciation via character displacement in darters (Percidae: Etheostominae).</title>
        <authorList>
            <person name="Moran R.L."/>
            <person name="Catchen J.M."/>
            <person name="Fuller R.C."/>
        </authorList>
    </citation>
    <scope>NUCLEOTIDE SEQUENCE [LARGE SCALE GENOMIC DNA]</scope>
    <source>
        <strain evidence="2">EspeVRDwgs_2016</strain>
        <tissue evidence="2">Muscle</tissue>
    </source>
</reference>
<feature type="region of interest" description="Disordered" evidence="1">
    <location>
        <begin position="1"/>
        <end position="20"/>
    </location>
</feature>
<evidence type="ECO:0000313" key="2">
    <source>
        <dbReference type="EMBL" id="KAA8578724.1"/>
    </source>
</evidence>